<feature type="compositionally biased region" description="Basic and acidic residues" evidence="1">
    <location>
        <begin position="17"/>
        <end position="48"/>
    </location>
</feature>
<comment type="caution">
    <text evidence="2">The sequence shown here is derived from an EMBL/GenBank/DDBJ whole genome shotgun (WGS) entry which is preliminary data.</text>
</comment>
<feature type="region of interest" description="Disordered" evidence="1">
    <location>
        <begin position="315"/>
        <end position="407"/>
    </location>
</feature>
<evidence type="ECO:0000256" key="1">
    <source>
        <dbReference type="SAM" id="MobiDB-lite"/>
    </source>
</evidence>
<sequence>MKLQNLLSCFCRQQPSAREDVMPYDPERRPGKTCIKDNRDITPDDQRPSRAVCFDPELLIPAQPDYPAPGWFTEQDKRPGDTGQSRTASTTKASPSRLSRFKRTPLRLFSRSLQSQPSRKAGIPRTPPRPVPVEQVSADFSKPSQMGATMIHVIETATPVLHSAIKSPPISECPAPTLPSGTSTRPKATAKPMTDRRPTGPIFKREIATISYEPPEPAEPAPDYDPSTPHVTLWFPDRQKDNQKEFQEFGSEPVEQTSGVYHLPDQVKRHQADFEAMLRQRRRGVSGQANRHRLQTIPENEVAETLPRMKQHHFETLSQHHRSTKGKLALNKEAKKQTTGLPARAKRGLKQDEGTLNASSIMLTPTSSRASSRASLDNSDKASVSPAPSPDVKDRTSTSQDSWQQELELQRREHATAKSMLDENMSILAEMVAGHIRNFGENPLRQPHVKPGSPATPHPFAHRSARVTDVSEPEKPHIYTKNKKSKSEQPRPTTPYPASLPTSKTEEAKPHGQNRPDTPSQGREQVRTYWPPVYTEIFDV</sequence>
<protein>
    <submittedName>
        <fullName evidence="2">Uncharacterized protein</fullName>
    </submittedName>
</protein>
<feature type="region of interest" description="Disordered" evidence="1">
    <location>
        <begin position="440"/>
        <end position="531"/>
    </location>
</feature>
<evidence type="ECO:0000313" key="2">
    <source>
        <dbReference type="EMBL" id="TPW28079.1"/>
    </source>
</evidence>
<evidence type="ECO:0000313" key="3">
    <source>
        <dbReference type="Proteomes" id="UP000318801"/>
    </source>
</evidence>
<dbReference type="AlphaFoldDB" id="A0A506U655"/>
<feature type="compositionally biased region" description="Polar residues" evidence="1">
    <location>
        <begin position="82"/>
        <end position="97"/>
    </location>
</feature>
<dbReference type="EMBL" id="VHLG01000014">
    <property type="protein sequence ID" value="TPW28079.1"/>
    <property type="molecule type" value="Genomic_DNA"/>
</dbReference>
<feature type="region of interest" description="Disordered" evidence="1">
    <location>
        <begin position="171"/>
        <end position="199"/>
    </location>
</feature>
<dbReference type="Proteomes" id="UP000318801">
    <property type="component" value="Unassembled WGS sequence"/>
</dbReference>
<keyword evidence="3" id="KW-1185">Reference proteome</keyword>
<name>A0A506U655_9HYPH</name>
<gene>
    <name evidence="2" type="ORF">FJU08_18735</name>
</gene>
<proteinExistence type="predicted"/>
<feature type="region of interest" description="Disordered" evidence="1">
    <location>
        <begin position="17"/>
        <end position="132"/>
    </location>
</feature>
<dbReference type="RefSeq" id="WP_141150575.1">
    <property type="nucleotide sequence ID" value="NZ_VHLG01000014.1"/>
</dbReference>
<feature type="compositionally biased region" description="Polar residues" evidence="1">
    <location>
        <begin position="397"/>
        <end position="407"/>
    </location>
</feature>
<reference evidence="2 3" key="1">
    <citation type="submission" date="2019-06" db="EMBL/GenBank/DDBJ databases">
        <authorList>
            <person name="Li M."/>
        </authorList>
    </citation>
    <scope>NUCLEOTIDE SEQUENCE [LARGE SCALE GENOMIC DNA]</scope>
    <source>
        <strain evidence="2 3">BGMRC2036</strain>
    </source>
</reference>
<feature type="compositionally biased region" description="Polar residues" evidence="1">
    <location>
        <begin position="354"/>
        <end position="366"/>
    </location>
</feature>
<organism evidence="2 3">
    <name type="scientific">Martelella alba</name>
    <dbReference type="NCBI Taxonomy" id="2590451"/>
    <lineage>
        <taxon>Bacteria</taxon>
        <taxon>Pseudomonadati</taxon>
        <taxon>Pseudomonadota</taxon>
        <taxon>Alphaproteobacteria</taxon>
        <taxon>Hyphomicrobiales</taxon>
        <taxon>Aurantimonadaceae</taxon>
        <taxon>Martelella</taxon>
    </lineage>
</organism>
<accession>A0A506U655</accession>